<name>A0A918N425_9FLAO</name>
<evidence type="ECO:0000313" key="1">
    <source>
        <dbReference type="EMBL" id="GGX19196.1"/>
    </source>
</evidence>
<dbReference type="EMBL" id="BMWS01000012">
    <property type="protein sequence ID" value="GGX19196.1"/>
    <property type="molecule type" value="Genomic_DNA"/>
</dbReference>
<proteinExistence type="predicted"/>
<sequence length="296" mass="35047">MKEQRNTLSYGVPLEVNFENVPDYDLDDYSGERTRSYGVVTRFTTQKYTQEIQYEVTVSYLKKDYVKNYWTVQLQKSKVYINQANTDRVIDKINEEFMLQVLYPVELAISNTGRLLGVLNFEGITQRFQKFITLKRKEYTGIYATRFFTLLEQKMNSAHTLQSSMEKDWFWATFFTPVYFPKGYFGNKKTDNLFPAFNSFENCMLYNGQINVSKTYVRENTILINHKATNENKNADISIEYELNATSFLINEIRSKAQLKNIEHEVIKTIETTIIHLREKDRNVPKKKKKRISFWS</sequence>
<protein>
    <submittedName>
        <fullName evidence="1">Uncharacterized protein</fullName>
    </submittedName>
</protein>
<dbReference type="RefSeq" id="WP_027413949.1">
    <property type="nucleotide sequence ID" value="NZ_BMWS01000012.1"/>
</dbReference>
<keyword evidence="2" id="KW-1185">Reference proteome</keyword>
<dbReference type="AlphaFoldDB" id="A0A918N425"/>
<accession>A0A918N425</accession>
<comment type="caution">
    <text evidence="1">The sequence shown here is derived from an EMBL/GenBank/DDBJ whole genome shotgun (WGS) entry which is preliminary data.</text>
</comment>
<dbReference type="Proteomes" id="UP000601108">
    <property type="component" value="Unassembled WGS sequence"/>
</dbReference>
<gene>
    <name evidence="1" type="ORF">GCM10007384_20670</name>
</gene>
<evidence type="ECO:0000313" key="2">
    <source>
        <dbReference type="Proteomes" id="UP000601108"/>
    </source>
</evidence>
<organism evidence="1 2">
    <name type="scientific">Aquimarina muelleri</name>
    <dbReference type="NCBI Taxonomy" id="279356"/>
    <lineage>
        <taxon>Bacteria</taxon>
        <taxon>Pseudomonadati</taxon>
        <taxon>Bacteroidota</taxon>
        <taxon>Flavobacteriia</taxon>
        <taxon>Flavobacteriales</taxon>
        <taxon>Flavobacteriaceae</taxon>
        <taxon>Aquimarina</taxon>
    </lineage>
</organism>
<reference evidence="1 2" key="1">
    <citation type="journal article" date="2014" name="Int. J. Syst. Evol. Microbiol.">
        <title>Complete genome sequence of Corynebacterium casei LMG S-19264T (=DSM 44701T), isolated from a smear-ripened cheese.</title>
        <authorList>
            <consortium name="US DOE Joint Genome Institute (JGI-PGF)"/>
            <person name="Walter F."/>
            <person name="Albersmeier A."/>
            <person name="Kalinowski J."/>
            <person name="Ruckert C."/>
        </authorList>
    </citation>
    <scope>NUCLEOTIDE SEQUENCE [LARGE SCALE GENOMIC DNA]</scope>
    <source>
        <strain evidence="1 2">KCTC 12285</strain>
    </source>
</reference>